<dbReference type="AlphaFoldDB" id="A0A7S2Y5K7"/>
<accession>A0A7S2Y5K7</accession>
<organism evidence="2">
    <name type="scientific">Entomoneis paludosa</name>
    <dbReference type="NCBI Taxonomy" id="265537"/>
    <lineage>
        <taxon>Eukaryota</taxon>
        <taxon>Sar</taxon>
        <taxon>Stramenopiles</taxon>
        <taxon>Ochrophyta</taxon>
        <taxon>Bacillariophyta</taxon>
        <taxon>Bacillariophyceae</taxon>
        <taxon>Bacillariophycidae</taxon>
        <taxon>Entomoneidaceae</taxon>
        <taxon>Entomoneis</taxon>
    </lineage>
</organism>
<dbReference type="GO" id="GO:0016020">
    <property type="term" value="C:membrane"/>
    <property type="evidence" value="ECO:0007669"/>
    <property type="project" value="TreeGrafter"/>
</dbReference>
<dbReference type="SUPFAM" id="SSF53474">
    <property type="entry name" value="alpha/beta-Hydrolases"/>
    <property type="match status" value="1"/>
</dbReference>
<dbReference type="EMBL" id="HBHT01010063">
    <property type="protein sequence ID" value="CAD9954130.1"/>
    <property type="molecule type" value="Transcribed_RNA"/>
</dbReference>
<dbReference type="Gene3D" id="3.40.50.1820">
    <property type="entry name" value="alpha/beta hydrolase"/>
    <property type="match status" value="1"/>
</dbReference>
<sequence>MARSGLIFSMRCVFLAILFHFGYGFICRKTLAFVPLQTSAYQSSRVVETRCTSLFMTIEPKTTEDASAIPPSRPHDVEFISPLLKYGYKPAVDAWESGEDVKKPILLYLPGFDGTFLSPFLQFPELHTIFDVRCMTISTKDRSTYEELKVGVVQYLESISVPSAQNVTSDNAENEKTEDSGRGGWIGRLFGKEKVKRRPVYLAGESFGGILASDVALTILKGNTNIDLQGLCLINAATCYDRSRLAAEAPRVAEYPSWLYTAGLLRLLPLFTDEYSASQLLRILKAEGLPSVIDDETREAYMGRVAFSLPFVIPYIDQGVLQWRLTEWLSYGCNYMLSRLSEFKQFKDFRTLIVAGEKDATLPSIDECERIASLLPRRSTLHIVEGAGHASTCGARVDLAALFRLTFSELKKRKSRTAMKEEAAAGTGAAFGMVPRYDNATIGLNPLKYWNKSYFKRFDPN</sequence>
<reference evidence="2" key="1">
    <citation type="submission" date="2021-01" db="EMBL/GenBank/DDBJ databases">
        <authorList>
            <person name="Corre E."/>
            <person name="Pelletier E."/>
            <person name="Niang G."/>
            <person name="Scheremetjew M."/>
            <person name="Finn R."/>
            <person name="Kale V."/>
            <person name="Holt S."/>
            <person name="Cochrane G."/>
            <person name="Meng A."/>
            <person name="Brown T."/>
            <person name="Cohen L."/>
        </authorList>
    </citation>
    <scope>NUCLEOTIDE SEQUENCE</scope>
    <source>
        <strain evidence="2">CCMP125</strain>
    </source>
</reference>
<dbReference type="InterPro" id="IPR000073">
    <property type="entry name" value="AB_hydrolase_1"/>
</dbReference>
<dbReference type="PANTHER" id="PTHR22753:SF14">
    <property type="entry name" value="MONOACYLGLYCEROL_DIACYLGLYCEROL O-ACYLTRANSFERASE"/>
    <property type="match status" value="1"/>
</dbReference>
<proteinExistence type="predicted"/>
<protein>
    <recommendedName>
        <fullName evidence="1">AB hydrolase-1 domain-containing protein</fullName>
    </recommendedName>
</protein>
<dbReference type="PANTHER" id="PTHR22753">
    <property type="entry name" value="TRANSMEMBRANE PROTEIN 68"/>
    <property type="match status" value="1"/>
</dbReference>
<dbReference type="Pfam" id="PF12697">
    <property type="entry name" value="Abhydrolase_6"/>
    <property type="match status" value="1"/>
</dbReference>
<dbReference type="InterPro" id="IPR029058">
    <property type="entry name" value="AB_hydrolase_fold"/>
</dbReference>
<evidence type="ECO:0000259" key="1">
    <source>
        <dbReference type="Pfam" id="PF12697"/>
    </source>
</evidence>
<feature type="domain" description="AB hydrolase-1" evidence="1">
    <location>
        <begin position="191"/>
        <end position="390"/>
    </location>
</feature>
<name>A0A7S2Y5K7_9STRA</name>
<evidence type="ECO:0000313" key="2">
    <source>
        <dbReference type="EMBL" id="CAD9954130.1"/>
    </source>
</evidence>
<gene>
    <name evidence="2" type="ORF">APAL1065_LOCUS6721</name>
</gene>